<dbReference type="GO" id="GO:0006886">
    <property type="term" value="P:intracellular protein transport"/>
    <property type="evidence" value="ECO:0007669"/>
    <property type="project" value="TreeGrafter"/>
</dbReference>
<name>A0A9P8MBH9_9HYPO</name>
<dbReference type="AlphaFoldDB" id="A0A9P8MBH9"/>
<dbReference type="Gene3D" id="3.40.50.300">
    <property type="entry name" value="P-loop containing nucleotide triphosphate hydrolases"/>
    <property type="match status" value="1"/>
</dbReference>
<proteinExistence type="inferred from homology"/>
<keyword evidence="8" id="KW-0342">GTP-binding</keyword>
<evidence type="ECO:0000256" key="1">
    <source>
        <dbReference type="ARBA" id="ARBA00004389"/>
    </source>
</evidence>
<dbReference type="GO" id="GO:0043001">
    <property type="term" value="P:Golgi to plasma membrane protein transport"/>
    <property type="evidence" value="ECO:0007669"/>
    <property type="project" value="TreeGrafter"/>
</dbReference>
<reference evidence="12 13" key="1">
    <citation type="submission" date="2020-07" db="EMBL/GenBank/DDBJ databases">
        <title>Metarhizium humberi genome.</title>
        <authorList>
            <person name="Lysoe E."/>
        </authorList>
    </citation>
    <scope>NUCLEOTIDE SEQUENCE [LARGE SCALE GENOMIC DNA]</scope>
    <source>
        <strain evidence="12 13">ESALQ1638</strain>
    </source>
</reference>
<dbReference type="EMBL" id="JACEFI010000005">
    <property type="protein sequence ID" value="KAH0598376.1"/>
    <property type="molecule type" value="Genomic_DNA"/>
</dbReference>
<comment type="similarity">
    <text evidence="2">Belongs to the SRP receptor beta subunit family.</text>
</comment>
<protein>
    <recommendedName>
        <fullName evidence="3">Signal recognition particle receptor subunit beta</fullName>
    </recommendedName>
</protein>
<dbReference type="Proteomes" id="UP000764110">
    <property type="component" value="Unassembled WGS sequence"/>
</dbReference>
<evidence type="ECO:0000256" key="7">
    <source>
        <dbReference type="ARBA" id="ARBA00022989"/>
    </source>
</evidence>
<keyword evidence="7 11" id="KW-1133">Transmembrane helix</keyword>
<feature type="transmembrane region" description="Helical" evidence="11">
    <location>
        <begin position="24"/>
        <end position="45"/>
    </location>
</feature>
<dbReference type="Pfam" id="PF09439">
    <property type="entry name" value="SRPRB"/>
    <property type="match status" value="1"/>
</dbReference>
<comment type="subcellular location">
    <subcellularLocation>
        <location evidence="1">Endoplasmic reticulum membrane</location>
        <topology evidence="1">Single-pass membrane protein</topology>
    </subcellularLocation>
</comment>
<dbReference type="PANTHER" id="PTHR45909">
    <property type="entry name" value="ADP-RIBOSYLATION FACTOR-RELATED PROTEIN 1"/>
    <property type="match status" value="1"/>
</dbReference>
<evidence type="ECO:0000256" key="10">
    <source>
        <dbReference type="ARBA" id="ARBA00023170"/>
    </source>
</evidence>
<dbReference type="SUPFAM" id="SSF52540">
    <property type="entry name" value="P-loop containing nucleoside triphosphate hydrolases"/>
    <property type="match status" value="1"/>
</dbReference>
<keyword evidence="10" id="KW-0675">Receptor</keyword>
<dbReference type="InterPro" id="IPR027417">
    <property type="entry name" value="P-loop_NTPase"/>
</dbReference>
<dbReference type="GO" id="GO:0005794">
    <property type="term" value="C:Golgi apparatus"/>
    <property type="evidence" value="ECO:0007669"/>
    <property type="project" value="TreeGrafter"/>
</dbReference>
<evidence type="ECO:0000256" key="11">
    <source>
        <dbReference type="SAM" id="Phobius"/>
    </source>
</evidence>
<keyword evidence="9 11" id="KW-0472">Membrane</keyword>
<dbReference type="GO" id="GO:0005789">
    <property type="term" value="C:endoplasmic reticulum membrane"/>
    <property type="evidence" value="ECO:0007669"/>
    <property type="project" value="UniProtKB-SubCell"/>
</dbReference>
<evidence type="ECO:0000313" key="12">
    <source>
        <dbReference type="EMBL" id="KAH0598376.1"/>
    </source>
</evidence>
<dbReference type="GO" id="GO:0005525">
    <property type="term" value="F:GTP binding"/>
    <property type="evidence" value="ECO:0007669"/>
    <property type="project" value="UniProtKB-KW"/>
</dbReference>
<dbReference type="PANTHER" id="PTHR45909:SF1">
    <property type="entry name" value="ADP-RIBOSYLATION FACTOR-RELATED PROTEIN 1"/>
    <property type="match status" value="1"/>
</dbReference>
<dbReference type="InterPro" id="IPR024156">
    <property type="entry name" value="Small_GTPase_ARF"/>
</dbReference>
<gene>
    <name evidence="12" type="ORF">MHUMG1_03674</name>
</gene>
<evidence type="ECO:0000313" key="13">
    <source>
        <dbReference type="Proteomes" id="UP000764110"/>
    </source>
</evidence>
<accession>A0A9P8MBH9</accession>
<dbReference type="InterPro" id="IPR019009">
    <property type="entry name" value="SRP_receptor_beta_su"/>
</dbReference>
<evidence type="ECO:0000256" key="4">
    <source>
        <dbReference type="ARBA" id="ARBA00022692"/>
    </source>
</evidence>
<evidence type="ECO:0000256" key="6">
    <source>
        <dbReference type="ARBA" id="ARBA00022824"/>
    </source>
</evidence>
<evidence type="ECO:0000256" key="5">
    <source>
        <dbReference type="ARBA" id="ARBA00022741"/>
    </source>
</evidence>
<keyword evidence="4 11" id="KW-0812">Transmembrane</keyword>
<dbReference type="GO" id="GO:0034067">
    <property type="term" value="P:protein localization to Golgi apparatus"/>
    <property type="evidence" value="ECO:0007669"/>
    <property type="project" value="TreeGrafter"/>
</dbReference>
<evidence type="ECO:0000256" key="8">
    <source>
        <dbReference type="ARBA" id="ARBA00023134"/>
    </source>
</evidence>
<keyword evidence="5" id="KW-0547">Nucleotide-binding</keyword>
<sequence length="293" mass="31697">MALIITITMPTATQIVEALLTPSIPVILLGFLIMIGGPILLHFVLASSATYTIAPTVLLVGPENAGKTSLLTLLERGTNPADTHTTQRTQSVELNATTDAKTKGSFRNHDDSSGTYTKFLLVDTPGHGKLRNVAMAKLADADKLKAVVFMVDAAALGEQETLAPTAAYLYDVLLHLQRRAGNKGKNKAAVPVLIAANKMDLFTALPANLVKSQLENELTRIRASKSKGLLDSGVGVDEIGSEEQDSWLGEYGSEKFSFQQMGEFDIDVEVVPGSVTTKEADVDKWWWWMAQRV</sequence>
<keyword evidence="13" id="KW-1185">Reference proteome</keyword>
<dbReference type="CDD" id="cd04105">
    <property type="entry name" value="SR_beta"/>
    <property type="match status" value="1"/>
</dbReference>
<dbReference type="GO" id="GO:0003924">
    <property type="term" value="F:GTPase activity"/>
    <property type="evidence" value="ECO:0007669"/>
    <property type="project" value="TreeGrafter"/>
</dbReference>
<evidence type="ECO:0000256" key="2">
    <source>
        <dbReference type="ARBA" id="ARBA00005619"/>
    </source>
</evidence>
<evidence type="ECO:0000256" key="3">
    <source>
        <dbReference type="ARBA" id="ARBA00020256"/>
    </source>
</evidence>
<comment type="caution">
    <text evidence="12">The sequence shown here is derived from an EMBL/GenBank/DDBJ whole genome shotgun (WGS) entry which is preliminary data.</text>
</comment>
<keyword evidence="6" id="KW-0256">Endoplasmic reticulum</keyword>
<organism evidence="12 13">
    <name type="scientific">Metarhizium humberi</name>
    <dbReference type="NCBI Taxonomy" id="2596975"/>
    <lineage>
        <taxon>Eukaryota</taxon>
        <taxon>Fungi</taxon>
        <taxon>Dikarya</taxon>
        <taxon>Ascomycota</taxon>
        <taxon>Pezizomycotina</taxon>
        <taxon>Sordariomycetes</taxon>
        <taxon>Hypocreomycetidae</taxon>
        <taxon>Hypocreales</taxon>
        <taxon>Clavicipitaceae</taxon>
        <taxon>Metarhizium</taxon>
    </lineage>
</organism>
<evidence type="ECO:0000256" key="9">
    <source>
        <dbReference type="ARBA" id="ARBA00023136"/>
    </source>
</evidence>